<comment type="caution">
    <text evidence="2">Lacks conserved residue(s) required for the propagation of feature annotation.</text>
</comment>
<feature type="region of interest" description="Disordered" evidence="3">
    <location>
        <begin position="352"/>
        <end position="371"/>
    </location>
</feature>
<feature type="region of interest" description="Disordered" evidence="3">
    <location>
        <begin position="1"/>
        <end position="29"/>
    </location>
</feature>
<dbReference type="GO" id="GO:0031295">
    <property type="term" value="P:T cell costimulation"/>
    <property type="evidence" value="ECO:0007669"/>
    <property type="project" value="TreeGrafter"/>
</dbReference>
<dbReference type="PRINTS" id="PR00258">
    <property type="entry name" value="SPERACTRCPTR"/>
</dbReference>
<evidence type="ECO:0000313" key="5">
    <source>
        <dbReference type="EMBL" id="KFO29471.1"/>
    </source>
</evidence>
<evidence type="ECO:0000256" key="2">
    <source>
        <dbReference type="PROSITE-ProRule" id="PRU00196"/>
    </source>
</evidence>
<protein>
    <submittedName>
        <fullName evidence="5">T-cell surface glycoprotein CD5</fullName>
    </submittedName>
</protein>
<name>A0A091E302_FUKDA</name>
<evidence type="ECO:0000256" key="1">
    <source>
        <dbReference type="ARBA" id="ARBA00023157"/>
    </source>
</evidence>
<keyword evidence="1 2" id="KW-1015">Disulfide bond</keyword>
<evidence type="ECO:0000259" key="4">
    <source>
        <dbReference type="PROSITE" id="PS50287"/>
    </source>
</evidence>
<feature type="compositionally biased region" description="Polar residues" evidence="3">
    <location>
        <begin position="406"/>
        <end position="416"/>
    </location>
</feature>
<sequence length="449" mass="48597">MSSVGAGRPRRAEGHPGRPDAPPSTATGFKVRLEGSSSQCQGRLQVYAQDSWSTVCAQSWGLQGSSPPGPGQASHLCRQLHCGDICRLGTVPAFNAPQPRLRQVICRGPPGSFSNCSSIRTQSWCQPLALVCLAPPRLRMVAGPGGLQCAGAIEFYSSHWGGAVGYEAREDESAGLGTLVCGNLGCGSFLKWLPEPQWTVVQWTVQDTSCEALPQCFRRALPGAASPALALVCSVPWQSSHPSLRPLGAAQVQLPRSTRQEGPASCSTPHPTVVWSLPCPQQSTWEELEMQSPEPYLSSDGGREGPLSNVVIGVASDDMAGPETSRSLPRSLSFPTHREDTAHLMTTELSDRKWHRDKGARPVRQKKQRQWIGPTGMSQTMSFHRNPTATVRAQPENHPREHADNEYSQPPRNSRLSAYPALEGALRLSAAQPDNSSDSDYDLHATHRL</sequence>
<dbReference type="InterPro" id="IPR036772">
    <property type="entry name" value="SRCR-like_dom_sf"/>
</dbReference>
<feature type="domain" description="SRCR" evidence="4">
    <location>
        <begin position="31"/>
        <end position="133"/>
    </location>
</feature>
<keyword evidence="6" id="KW-1185">Reference proteome</keyword>
<dbReference type="PANTHER" id="PTHR47309">
    <property type="entry name" value="T-CELL SURFACE GLYCOPROTEIN CD5"/>
    <property type="match status" value="1"/>
</dbReference>
<dbReference type="PANTHER" id="PTHR47309:SF1">
    <property type="entry name" value="T-CELL SURFACE GLYCOPROTEIN CD5"/>
    <property type="match status" value="1"/>
</dbReference>
<dbReference type="Gene3D" id="3.10.250.10">
    <property type="entry name" value="SRCR-like domain"/>
    <property type="match status" value="1"/>
</dbReference>
<organism evidence="5 6">
    <name type="scientific">Fukomys damarensis</name>
    <name type="common">Damaraland mole rat</name>
    <name type="synonym">Cryptomys damarensis</name>
    <dbReference type="NCBI Taxonomy" id="885580"/>
    <lineage>
        <taxon>Eukaryota</taxon>
        <taxon>Metazoa</taxon>
        <taxon>Chordata</taxon>
        <taxon>Craniata</taxon>
        <taxon>Vertebrata</taxon>
        <taxon>Euteleostomi</taxon>
        <taxon>Mammalia</taxon>
        <taxon>Eutheria</taxon>
        <taxon>Euarchontoglires</taxon>
        <taxon>Glires</taxon>
        <taxon>Rodentia</taxon>
        <taxon>Hystricomorpha</taxon>
        <taxon>Bathyergidae</taxon>
        <taxon>Fukomys</taxon>
    </lineage>
</organism>
<proteinExistence type="predicted"/>
<feature type="compositionally biased region" description="Basic and acidic residues" evidence="3">
    <location>
        <begin position="395"/>
        <end position="405"/>
    </location>
</feature>
<dbReference type="PROSITE" id="PS50287">
    <property type="entry name" value="SRCR_2"/>
    <property type="match status" value="2"/>
</dbReference>
<dbReference type="eggNOG" id="ENOG502RYTM">
    <property type="taxonomic scope" value="Eukaryota"/>
</dbReference>
<dbReference type="InterPro" id="IPR001190">
    <property type="entry name" value="SRCR"/>
</dbReference>
<feature type="disulfide bond" evidence="2">
    <location>
        <begin position="106"/>
        <end position="116"/>
    </location>
</feature>
<dbReference type="EMBL" id="KN122588">
    <property type="protein sequence ID" value="KFO29471.1"/>
    <property type="molecule type" value="Genomic_DNA"/>
</dbReference>
<feature type="region of interest" description="Disordered" evidence="3">
    <location>
        <begin position="391"/>
        <end position="449"/>
    </location>
</feature>
<accession>A0A091E302</accession>
<dbReference type="FunFam" id="3.10.250.10:FF:000030">
    <property type="entry name" value="T-cell surface glycoprotein CD5"/>
    <property type="match status" value="1"/>
</dbReference>
<dbReference type="SMART" id="SM00202">
    <property type="entry name" value="SR"/>
    <property type="match status" value="1"/>
</dbReference>
<evidence type="ECO:0000256" key="3">
    <source>
        <dbReference type="SAM" id="MobiDB-lite"/>
    </source>
</evidence>
<dbReference type="GO" id="GO:0005886">
    <property type="term" value="C:plasma membrane"/>
    <property type="evidence" value="ECO:0007669"/>
    <property type="project" value="TreeGrafter"/>
</dbReference>
<dbReference type="AlphaFoldDB" id="A0A091E302"/>
<dbReference type="InterPro" id="IPR003566">
    <property type="entry name" value="Tcell_CD5"/>
</dbReference>
<dbReference type="Pfam" id="PF00530">
    <property type="entry name" value="SRCR"/>
    <property type="match status" value="1"/>
</dbReference>
<gene>
    <name evidence="5" type="ORF">H920_09078</name>
</gene>
<dbReference type="Proteomes" id="UP000028990">
    <property type="component" value="Unassembled WGS sequence"/>
</dbReference>
<dbReference type="SUPFAM" id="SSF56487">
    <property type="entry name" value="SRCR-like"/>
    <property type="match status" value="1"/>
</dbReference>
<feature type="domain" description="SRCR" evidence="4">
    <location>
        <begin position="138"/>
        <end position="234"/>
    </location>
</feature>
<evidence type="ECO:0000313" key="6">
    <source>
        <dbReference type="Proteomes" id="UP000028990"/>
    </source>
</evidence>
<reference evidence="5 6" key="1">
    <citation type="submission" date="2013-11" db="EMBL/GenBank/DDBJ databases">
        <title>The Damaraland mole rat (Fukomys damarensis) genome and evolution of African mole rats.</title>
        <authorList>
            <person name="Gladyshev V.N."/>
            <person name="Fang X."/>
        </authorList>
    </citation>
    <scope>NUCLEOTIDE SEQUENCE [LARGE SCALE GENOMIC DNA]</scope>
    <source>
        <tissue evidence="5">Liver</tissue>
    </source>
</reference>
<dbReference type="PRINTS" id="PR01409">
    <property type="entry name" value="TCELLCD5"/>
</dbReference>